<sequence length="151" mass="17502">MMKLIMFFFVLSLSGNLTEIRNLYSNVSSSKEKQQDFITYMQKADTKKPVFQAYKGAALILQSKNTTVKNDRKQLFVNGAGLIDKSVNKEPENIEIRLIRLSIQENIPKALKYNSNIQEDVTFINKNLNHIKDSELKSYVQRYVKQSKSFK</sequence>
<protein>
    <submittedName>
        <fullName evidence="1">Uncharacterized protein</fullName>
    </submittedName>
</protein>
<accession>A0A2M9R7Y1</accession>
<organism evidence="1 2">
    <name type="scientific">Avrilella dinanensis</name>
    <dbReference type="NCBI Taxonomy" id="2008672"/>
    <lineage>
        <taxon>Bacteria</taxon>
        <taxon>Pseudomonadati</taxon>
        <taxon>Bacteroidota</taxon>
        <taxon>Flavobacteriia</taxon>
        <taxon>Flavobacteriales</taxon>
        <taxon>Flavobacteriaceae</taxon>
        <taxon>Avrilella</taxon>
    </lineage>
</organism>
<gene>
    <name evidence="1" type="ORF">CDL10_09995</name>
</gene>
<dbReference type="Proteomes" id="UP000231960">
    <property type="component" value="Unassembled WGS sequence"/>
</dbReference>
<name>A0A2M9R7Y1_9FLAO</name>
<evidence type="ECO:0000313" key="2">
    <source>
        <dbReference type="Proteomes" id="UP000231960"/>
    </source>
</evidence>
<proteinExistence type="predicted"/>
<reference evidence="1 2" key="1">
    <citation type="submission" date="2017-06" db="EMBL/GenBank/DDBJ databases">
        <title>Description of Avrilella dinanensis gen. nov. sp. nov.</title>
        <authorList>
            <person name="Leyer C."/>
            <person name="Sassi M."/>
            <person name="Minet J."/>
            <person name="Kayal S."/>
            <person name="Cattoir V."/>
        </authorList>
    </citation>
    <scope>NUCLEOTIDE SEQUENCE [LARGE SCALE GENOMIC DNA]</scope>
    <source>
        <strain evidence="1 2">UR159</strain>
    </source>
</reference>
<dbReference type="AlphaFoldDB" id="A0A2M9R7Y1"/>
<comment type="caution">
    <text evidence="1">The sequence shown here is derived from an EMBL/GenBank/DDBJ whole genome shotgun (WGS) entry which is preliminary data.</text>
</comment>
<keyword evidence="2" id="KW-1185">Reference proteome</keyword>
<dbReference type="RefSeq" id="WP_100678392.1">
    <property type="nucleotide sequence ID" value="NZ_NIPO01000001.1"/>
</dbReference>
<evidence type="ECO:0000313" key="1">
    <source>
        <dbReference type="EMBL" id="PJR04833.1"/>
    </source>
</evidence>
<dbReference type="EMBL" id="NIPO01000001">
    <property type="protein sequence ID" value="PJR04833.1"/>
    <property type="molecule type" value="Genomic_DNA"/>
</dbReference>
<dbReference type="OrthoDB" id="663842at2"/>